<evidence type="ECO:0000259" key="4">
    <source>
        <dbReference type="Pfam" id="PF17853"/>
    </source>
</evidence>
<dbReference type="Proteomes" id="UP000682111">
    <property type="component" value="Unassembled WGS sequence"/>
</dbReference>
<dbReference type="InterPro" id="IPR051448">
    <property type="entry name" value="CdaR-like_regulators"/>
</dbReference>
<evidence type="ECO:0000259" key="3">
    <source>
        <dbReference type="Pfam" id="PF13556"/>
    </source>
</evidence>
<dbReference type="Pfam" id="PF13556">
    <property type="entry name" value="HTH_30"/>
    <property type="match status" value="1"/>
</dbReference>
<dbReference type="PANTHER" id="PTHR33744:SF1">
    <property type="entry name" value="DNA-BINDING TRANSCRIPTIONAL ACTIVATOR ADER"/>
    <property type="match status" value="1"/>
</dbReference>
<dbReference type="AlphaFoldDB" id="A0A919WIU3"/>
<dbReference type="RefSeq" id="WP_095309811.1">
    <property type="nucleotide sequence ID" value="NZ_BORC01000004.1"/>
</dbReference>
<dbReference type="Pfam" id="PF17853">
    <property type="entry name" value="GGDEF_2"/>
    <property type="match status" value="1"/>
</dbReference>
<dbReference type="PANTHER" id="PTHR33744">
    <property type="entry name" value="CARBOHYDRATE DIACID REGULATOR"/>
    <property type="match status" value="1"/>
</dbReference>
<dbReference type="InterPro" id="IPR025736">
    <property type="entry name" value="PucR_C-HTH_dom"/>
</dbReference>
<feature type="domain" description="CdaR GGDEF-like" evidence="4">
    <location>
        <begin position="295"/>
        <end position="426"/>
    </location>
</feature>
<dbReference type="InterPro" id="IPR041522">
    <property type="entry name" value="CdaR_GGDEF"/>
</dbReference>
<organism evidence="5 6">
    <name type="scientific">Robertmurraya siralis</name>
    <dbReference type="NCBI Taxonomy" id="77777"/>
    <lineage>
        <taxon>Bacteria</taxon>
        <taxon>Bacillati</taxon>
        <taxon>Bacillota</taxon>
        <taxon>Bacilli</taxon>
        <taxon>Bacillales</taxon>
        <taxon>Bacillaceae</taxon>
        <taxon>Robertmurraya</taxon>
    </lineage>
</organism>
<dbReference type="Gene3D" id="3.30.450.40">
    <property type="match status" value="1"/>
</dbReference>
<evidence type="ECO:0000256" key="1">
    <source>
        <dbReference type="ARBA" id="ARBA00006754"/>
    </source>
</evidence>
<feature type="domain" description="Purine catabolism PurC-like" evidence="2">
    <location>
        <begin position="8"/>
        <end position="123"/>
    </location>
</feature>
<dbReference type="EMBL" id="BORC01000004">
    <property type="protein sequence ID" value="GIN62835.1"/>
    <property type="molecule type" value="Genomic_DNA"/>
</dbReference>
<comment type="caution">
    <text evidence="5">The sequence shown here is derived from an EMBL/GenBank/DDBJ whole genome shotgun (WGS) entry which is preliminary data.</text>
</comment>
<protein>
    <recommendedName>
        <fullName evidence="7">PucR family transcriptional regulator</fullName>
    </recommendedName>
</protein>
<sequence length="547" mass="62971">MSISVQEAISLPVMKEAKIRGGAGGIDNQIKWVTIVEIIEDINRFQEGEFLITTGYGLNEDSANFKKLLTMKQLSGVAIYSGFYLQDIPQAFIEIANQYQLPLIELPTHINFSSITKSILQQILNKQMEVTSFSLETHKQLTSLVLKNEQENKISTTLAELINSSIFVLNESDEFAYYAYKHHSLLYSNNAIFINNRSIPFIPLVQKCRSRKQPSELEWDIFKVYVHPIIANEHYHGTLIVITEIEKWQDVYITTIEHAATVYAIEFLKEEAVKQTQIRLQGEFLEEIINGSFQSTSLIIDRGKKLGYDLSLHHAVLQIKLEKYEENEFFKHQVELLYNHVLTYLDRSNRQFMLRTRLDGLIILTEVKVTKKEENAIEDSIRLAKNLLNHWQQRNRGIPIIIGVGSAYKNVNQLSDSANEAKYAVDLSNLLLVKKEIIHYNDLATFHLLLQMKELGISLAEFYEEQIGSLLEGSKHGIDYVHTLELYFKHNLNIQATAAELFIHRHTLKYRLRQIESRSGSDLNSADARLTLQLAIAAYKLEQYFNS</sequence>
<dbReference type="Pfam" id="PF07905">
    <property type="entry name" value="PucR"/>
    <property type="match status" value="1"/>
</dbReference>
<dbReference type="InterPro" id="IPR029016">
    <property type="entry name" value="GAF-like_dom_sf"/>
</dbReference>
<proteinExistence type="inferred from homology"/>
<reference evidence="5" key="1">
    <citation type="submission" date="2021-03" db="EMBL/GenBank/DDBJ databases">
        <title>Antimicrobial resistance genes in bacteria isolated from Japanese honey, and their potential for conferring macrolide and lincosamide resistance in the American foulbrood pathogen Paenibacillus larvae.</title>
        <authorList>
            <person name="Okamoto M."/>
            <person name="Kumagai M."/>
            <person name="Kanamori H."/>
            <person name="Takamatsu D."/>
        </authorList>
    </citation>
    <scope>NUCLEOTIDE SEQUENCE</scope>
    <source>
        <strain evidence="5">J27TS8</strain>
    </source>
</reference>
<feature type="domain" description="PucR C-terminal helix-turn-helix" evidence="3">
    <location>
        <begin position="481"/>
        <end position="538"/>
    </location>
</feature>
<evidence type="ECO:0000313" key="6">
    <source>
        <dbReference type="Proteomes" id="UP000682111"/>
    </source>
</evidence>
<comment type="similarity">
    <text evidence="1">Belongs to the CdaR family.</text>
</comment>
<name>A0A919WIU3_9BACI</name>
<dbReference type="InterPro" id="IPR012914">
    <property type="entry name" value="PucR_dom"/>
</dbReference>
<gene>
    <name evidence="5" type="ORF">J27TS8_28280</name>
</gene>
<dbReference type="OrthoDB" id="142218at2"/>
<evidence type="ECO:0000259" key="2">
    <source>
        <dbReference type="Pfam" id="PF07905"/>
    </source>
</evidence>
<evidence type="ECO:0000313" key="5">
    <source>
        <dbReference type="EMBL" id="GIN62835.1"/>
    </source>
</evidence>
<keyword evidence="6" id="KW-1185">Reference proteome</keyword>
<dbReference type="InterPro" id="IPR042070">
    <property type="entry name" value="PucR_C-HTH_sf"/>
</dbReference>
<accession>A0A919WIU3</accession>
<evidence type="ECO:0008006" key="7">
    <source>
        <dbReference type="Google" id="ProtNLM"/>
    </source>
</evidence>
<dbReference type="Gene3D" id="1.10.10.2840">
    <property type="entry name" value="PucR C-terminal helix-turn-helix domain"/>
    <property type="match status" value="1"/>
</dbReference>